<protein>
    <submittedName>
        <fullName evidence="3">Membrane protein</fullName>
    </submittedName>
</protein>
<keyword evidence="1" id="KW-0472">Membrane</keyword>
<dbReference type="EMBL" id="BMCG01000003">
    <property type="protein sequence ID" value="GGC06152.1"/>
    <property type="molecule type" value="Genomic_DNA"/>
</dbReference>
<evidence type="ECO:0000313" key="4">
    <source>
        <dbReference type="Proteomes" id="UP000620266"/>
    </source>
</evidence>
<sequence>MLYAKFLHILGFTIWVGGMFFAHNALRPTVAVTLEPPLRLTLLVGVFTRFFRWVWIAIALVLGSGLYMMSLMGKPPLPVTLMSVIGIVMMLIFGHIFFAPFKRLKRGVAAQEWQAAGAAMASIRKLVAINLVLGLLTVVIGALGPLAS</sequence>
<keyword evidence="4" id="KW-1185">Reference proteome</keyword>
<dbReference type="AlphaFoldDB" id="A0A8J2UPN4"/>
<dbReference type="RefSeq" id="WP_188395536.1">
    <property type="nucleotide sequence ID" value="NZ_BMCG01000003.1"/>
</dbReference>
<feature type="transmembrane region" description="Helical" evidence="1">
    <location>
        <begin position="79"/>
        <end position="98"/>
    </location>
</feature>
<accession>A0A8J2UPN4</accession>
<feature type="transmembrane region" description="Helical" evidence="1">
    <location>
        <begin position="126"/>
        <end position="147"/>
    </location>
</feature>
<gene>
    <name evidence="3" type="ORF">GCM10007205_14170</name>
</gene>
<evidence type="ECO:0000256" key="1">
    <source>
        <dbReference type="SAM" id="Phobius"/>
    </source>
</evidence>
<feature type="transmembrane region" description="Helical" evidence="1">
    <location>
        <begin position="38"/>
        <end position="67"/>
    </location>
</feature>
<dbReference type="InterPro" id="IPR008457">
    <property type="entry name" value="Cu-R_CopD_dom"/>
</dbReference>
<reference evidence="3" key="1">
    <citation type="journal article" date="2014" name="Int. J. Syst. Evol. Microbiol.">
        <title>Complete genome sequence of Corynebacterium casei LMG S-19264T (=DSM 44701T), isolated from a smear-ripened cheese.</title>
        <authorList>
            <consortium name="US DOE Joint Genome Institute (JGI-PGF)"/>
            <person name="Walter F."/>
            <person name="Albersmeier A."/>
            <person name="Kalinowski J."/>
            <person name="Ruckert C."/>
        </authorList>
    </citation>
    <scope>NUCLEOTIDE SEQUENCE</scope>
    <source>
        <strain evidence="3">CCM 7086</strain>
    </source>
</reference>
<dbReference type="Pfam" id="PF05425">
    <property type="entry name" value="CopD"/>
    <property type="match status" value="1"/>
</dbReference>
<organism evidence="3 4">
    <name type="scientific">Oxalicibacterium flavum</name>
    <dbReference type="NCBI Taxonomy" id="179467"/>
    <lineage>
        <taxon>Bacteria</taxon>
        <taxon>Pseudomonadati</taxon>
        <taxon>Pseudomonadota</taxon>
        <taxon>Betaproteobacteria</taxon>
        <taxon>Burkholderiales</taxon>
        <taxon>Oxalobacteraceae</taxon>
        <taxon>Oxalicibacterium</taxon>
    </lineage>
</organism>
<keyword evidence="1" id="KW-0812">Transmembrane</keyword>
<comment type="caution">
    <text evidence="3">The sequence shown here is derived from an EMBL/GenBank/DDBJ whole genome shotgun (WGS) entry which is preliminary data.</text>
</comment>
<proteinExistence type="predicted"/>
<dbReference type="Proteomes" id="UP000620266">
    <property type="component" value="Unassembled WGS sequence"/>
</dbReference>
<evidence type="ECO:0000313" key="3">
    <source>
        <dbReference type="EMBL" id="GGC06152.1"/>
    </source>
</evidence>
<keyword evidence="1" id="KW-1133">Transmembrane helix</keyword>
<reference evidence="3" key="2">
    <citation type="submission" date="2020-09" db="EMBL/GenBank/DDBJ databases">
        <authorList>
            <person name="Sun Q."/>
            <person name="Sedlacek I."/>
        </authorList>
    </citation>
    <scope>NUCLEOTIDE SEQUENCE</scope>
    <source>
        <strain evidence="3">CCM 7086</strain>
    </source>
</reference>
<dbReference type="GO" id="GO:0016020">
    <property type="term" value="C:membrane"/>
    <property type="evidence" value="ECO:0007669"/>
    <property type="project" value="InterPro"/>
</dbReference>
<feature type="transmembrane region" description="Helical" evidence="1">
    <location>
        <begin position="6"/>
        <end position="26"/>
    </location>
</feature>
<evidence type="ECO:0000259" key="2">
    <source>
        <dbReference type="Pfam" id="PF05425"/>
    </source>
</evidence>
<feature type="domain" description="Copper resistance protein D" evidence="2">
    <location>
        <begin position="46"/>
        <end position="142"/>
    </location>
</feature>
<name>A0A8J2UPN4_9BURK</name>